<evidence type="ECO:0000259" key="16">
    <source>
        <dbReference type="Pfam" id="PF01645"/>
    </source>
</evidence>
<comment type="cofactor">
    <cofactor evidence="1">
        <name>FMN</name>
        <dbReference type="ChEBI" id="CHEBI:58210"/>
    </cofactor>
</comment>
<protein>
    <recommendedName>
        <fullName evidence="20">Glutamate synthase</fullName>
    </recommendedName>
</protein>
<feature type="domain" description="Glutamate synthase central-N" evidence="17">
    <location>
        <begin position="4"/>
        <end position="262"/>
    </location>
</feature>
<comment type="similarity">
    <text evidence="3">Belongs to the glutamate synthase family.</text>
</comment>
<comment type="caution">
    <text evidence="18">The sequence shown here is derived from an EMBL/GenBank/DDBJ whole genome shotgun (WGS) entry which is preliminary data.</text>
</comment>
<dbReference type="PANTHER" id="PTHR11938:SF133">
    <property type="entry name" value="GLUTAMATE SYNTHASE (NADH)"/>
    <property type="match status" value="1"/>
</dbReference>
<evidence type="ECO:0000256" key="4">
    <source>
        <dbReference type="ARBA" id="ARBA00022605"/>
    </source>
</evidence>
<evidence type="ECO:0000256" key="13">
    <source>
        <dbReference type="ARBA" id="ARBA00023291"/>
    </source>
</evidence>
<keyword evidence="4" id="KW-0028">Amino-acid biosynthesis</keyword>
<keyword evidence="7" id="KW-0479">Metal-binding</keyword>
<dbReference type="EMBL" id="CALTRL010002499">
    <property type="protein sequence ID" value="CAH7675864.1"/>
    <property type="molecule type" value="Genomic_DNA"/>
</dbReference>
<accession>A0AAV0B167</accession>
<name>A0AAV0B167_PHAPC</name>
<dbReference type="PANTHER" id="PTHR11938">
    <property type="entry name" value="FAD NADPH DEHYDROGENASE/OXIDOREDUCTASE"/>
    <property type="match status" value="1"/>
</dbReference>
<comment type="pathway">
    <text evidence="14">Amino-acid biosynthesis.</text>
</comment>
<dbReference type="GO" id="GO:0006537">
    <property type="term" value="P:glutamate biosynthetic process"/>
    <property type="evidence" value="ECO:0007669"/>
    <property type="project" value="UniProtKB-KW"/>
</dbReference>
<dbReference type="InterPro" id="IPR050711">
    <property type="entry name" value="ET-N_metabolism_enzyme"/>
</dbReference>
<feature type="region of interest" description="Disordered" evidence="15">
    <location>
        <begin position="369"/>
        <end position="388"/>
    </location>
</feature>
<evidence type="ECO:0000256" key="2">
    <source>
        <dbReference type="ARBA" id="ARBA00001927"/>
    </source>
</evidence>
<evidence type="ECO:0000256" key="10">
    <source>
        <dbReference type="ARBA" id="ARBA00023004"/>
    </source>
</evidence>
<dbReference type="GO" id="GO:0046872">
    <property type="term" value="F:metal ion binding"/>
    <property type="evidence" value="ECO:0007669"/>
    <property type="project" value="UniProtKB-KW"/>
</dbReference>
<dbReference type="GO" id="GO:0051538">
    <property type="term" value="F:3 iron, 4 sulfur cluster binding"/>
    <property type="evidence" value="ECO:0007669"/>
    <property type="project" value="UniProtKB-KW"/>
</dbReference>
<dbReference type="SUPFAM" id="SSF51395">
    <property type="entry name" value="FMN-linked oxidoreductases"/>
    <property type="match status" value="1"/>
</dbReference>
<evidence type="ECO:0000256" key="14">
    <source>
        <dbReference type="ARBA" id="ARBA00029440"/>
    </source>
</evidence>
<keyword evidence="8" id="KW-0315">Glutamine amidotransferase</keyword>
<organism evidence="18 19">
    <name type="scientific">Phakopsora pachyrhizi</name>
    <name type="common">Asian soybean rust disease fungus</name>
    <dbReference type="NCBI Taxonomy" id="170000"/>
    <lineage>
        <taxon>Eukaryota</taxon>
        <taxon>Fungi</taxon>
        <taxon>Dikarya</taxon>
        <taxon>Basidiomycota</taxon>
        <taxon>Pucciniomycotina</taxon>
        <taxon>Pucciniomycetes</taxon>
        <taxon>Pucciniales</taxon>
        <taxon>Phakopsoraceae</taxon>
        <taxon>Phakopsora</taxon>
    </lineage>
</organism>
<keyword evidence="6" id="KW-0288">FMN</keyword>
<dbReference type="Pfam" id="PF04898">
    <property type="entry name" value="Glu_syn_central"/>
    <property type="match status" value="1"/>
</dbReference>
<evidence type="ECO:0000256" key="12">
    <source>
        <dbReference type="ARBA" id="ARBA00023164"/>
    </source>
</evidence>
<evidence type="ECO:0000256" key="1">
    <source>
        <dbReference type="ARBA" id="ARBA00001917"/>
    </source>
</evidence>
<dbReference type="InterPro" id="IPR006982">
    <property type="entry name" value="Glu_synth_centr_N"/>
</dbReference>
<evidence type="ECO:0000256" key="15">
    <source>
        <dbReference type="SAM" id="MobiDB-lite"/>
    </source>
</evidence>
<evidence type="ECO:0000313" key="18">
    <source>
        <dbReference type="EMBL" id="CAH7675864.1"/>
    </source>
</evidence>
<keyword evidence="11" id="KW-0411">Iron-sulfur</keyword>
<keyword evidence="10" id="KW-0408">Iron</keyword>
<dbReference type="InterPro" id="IPR002932">
    <property type="entry name" value="Glu_synthdom"/>
</dbReference>
<keyword evidence="12" id="KW-0314">Glutamate biosynthesis</keyword>
<dbReference type="CDD" id="cd02808">
    <property type="entry name" value="GltS_FMN"/>
    <property type="match status" value="1"/>
</dbReference>
<evidence type="ECO:0000256" key="6">
    <source>
        <dbReference type="ARBA" id="ARBA00022643"/>
    </source>
</evidence>
<dbReference type="GO" id="GO:0019676">
    <property type="term" value="P:ammonia assimilation cycle"/>
    <property type="evidence" value="ECO:0007669"/>
    <property type="project" value="TreeGrafter"/>
</dbReference>
<keyword evidence="19" id="KW-1185">Reference proteome</keyword>
<evidence type="ECO:0000256" key="11">
    <source>
        <dbReference type="ARBA" id="ARBA00023014"/>
    </source>
</evidence>
<keyword evidence="13" id="KW-0003">3Fe-4S</keyword>
<evidence type="ECO:0000256" key="5">
    <source>
        <dbReference type="ARBA" id="ARBA00022630"/>
    </source>
</evidence>
<reference evidence="18" key="1">
    <citation type="submission" date="2022-06" db="EMBL/GenBank/DDBJ databases">
        <authorList>
            <consortium name="SYNGENTA / RWTH Aachen University"/>
        </authorList>
    </citation>
    <scope>NUCLEOTIDE SEQUENCE</scope>
</reference>
<keyword evidence="9" id="KW-0560">Oxidoreductase</keyword>
<dbReference type="Pfam" id="PF01645">
    <property type="entry name" value="Glu_synthase"/>
    <property type="match status" value="1"/>
</dbReference>
<dbReference type="Gene3D" id="3.20.20.70">
    <property type="entry name" value="Aldolase class I"/>
    <property type="match status" value="2"/>
</dbReference>
<gene>
    <name evidence="18" type="ORF">PPACK8108_LOCUS10942</name>
</gene>
<keyword evidence="5" id="KW-0285">Flavoprotein</keyword>
<dbReference type="Proteomes" id="UP001153365">
    <property type="component" value="Unassembled WGS sequence"/>
</dbReference>
<evidence type="ECO:0000313" key="19">
    <source>
        <dbReference type="Proteomes" id="UP001153365"/>
    </source>
</evidence>
<proteinExistence type="inferred from homology"/>
<evidence type="ECO:0000256" key="9">
    <source>
        <dbReference type="ARBA" id="ARBA00023002"/>
    </source>
</evidence>
<dbReference type="InterPro" id="IPR013785">
    <property type="entry name" value="Aldolase_TIM"/>
</dbReference>
<feature type="domain" description="Glutamate synthase" evidence="16">
    <location>
        <begin position="352"/>
        <end position="595"/>
    </location>
</feature>
<evidence type="ECO:0000256" key="3">
    <source>
        <dbReference type="ARBA" id="ARBA00009716"/>
    </source>
</evidence>
<evidence type="ECO:0000256" key="7">
    <source>
        <dbReference type="ARBA" id="ARBA00022723"/>
    </source>
</evidence>
<sequence length="619" mass="66873">MHHSKGNDAPLGCMATQPCLIYNFFRQLFAQVTNPPIDPICKSNVMLLECYVGAKGNLHALEESQAGQLVLPSPILSVKGFEALQHFRNVKPIWSSKIIDITFEKLAGVSGYSSLLQQICDVASDAVKDHARIIILSDPAVRPEPVAVPALAATGAVHHHLIATKECSKVALIVETGKAREVHHLCVLLGYGTDGIFPYLEMEAILKIPREGLVKASLSENDLTENYCQATDNGILKVMSKMEILTLQGYKCTQIFEVLGLHKTVVDWCFLGMASRIQVLPPGLPKSGEYHWPDGSEAHINDLVDIANLQEAIQSKNQLAYDTYSQRSRQLLFKACLNLTTAPFSLSLSKKLSLGLSCALAIAMNQLGGKSNTGEGGKDPSRSQIMPNGDTMRSAIKLVASGQFGVTSNYLSDSANMAQGAKTGEGGELPGHKVSESIAKTRHSTPGVGLISLPPHHEIYSIEDLKQLIYDLKCTDPRARVLVKLVSEVGVGIVASGVAKAKADYILISGHDGGTVASRWTGIKYAGLPWELGLAETHQTLVHNNLRGRVCLQTNGQIRTGRDVAIATMLGAKEFGFATTPLIAMGCIMMRRCHQSVSISATEYNVQLYVLPKSLCSLV</sequence>
<evidence type="ECO:0000256" key="8">
    <source>
        <dbReference type="ARBA" id="ARBA00022962"/>
    </source>
</evidence>
<dbReference type="AlphaFoldDB" id="A0AAV0B167"/>
<evidence type="ECO:0008006" key="20">
    <source>
        <dbReference type="Google" id="ProtNLM"/>
    </source>
</evidence>
<comment type="cofactor">
    <cofactor evidence="2">
        <name>[3Fe-4S] cluster</name>
        <dbReference type="ChEBI" id="CHEBI:21137"/>
    </cofactor>
</comment>
<dbReference type="GO" id="GO:0016040">
    <property type="term" value="F:glutamate synthase (NADH) activity"/>
    <property type="evidence" value="ECO:0007669"/>
    <property type="project" value="TreeGrafter"/>
</dbReference>
<evidence type="ECO:0000259" key="17">
    <source>
        <dbReference type="Pfam" id="PF04898"/>
    </source>
</evidence>